<evidence type="ECO:0000256" key="1">
    <source>
        <dbReference type="SAM" id="MobiDB-lite"/>
    </source>
</evidence>
<comment type="caution">
    <text evidence="2">The sequence shown here is derived from an EMBL/GenBank/DDBJ whole genome shotgun (WGS) entry which is preliminary data.</text>
</comment>
<name>A0A9N8RX86_9BURK</name>
<accession>A0A9N8RX86</accession>
<proteinExistence type="predicted"/>
<feature type="region of interest" description="Disordered" evidence="1">
    <location>
        <begin position="1"/>
        <end position="20"/>
    </location>
</feature>
<organism evidence="2 3">
    <name type="scientific">Paraburkholderia saeva</name>
    <dbReference type="NCBI Taxonomy" id="2777537"/>
    <lineage>
        <taxon>Bacteria</taxon>
        <taxon>Pseudomonadati</taxon>
        <taxon>Pseudomonadota</taxon>
        <taxon>Betaproteobacteria</taxon>
        <taxon>Burkholderiales</taxon>
        <taxon>Burkholderiaceae</taxon>
        <taxon>Paraburkholderia</taxon>
    </lineage>
</organism>
<dbReference type="EMBL" id="CAJQZC010000005">
    <property type="protein sequence ID" value="CAG4900985.1"/>
    <property type="molecule type" value="Genomic_DNA"/>
</dbReference>
<protein>
    <submittedName>
        <fullName evidence="2">Uncharacterized protein</fullName>
    </submittedName>
</protein>
<dbReference type="Proteomes" id="UP000789704">
    <property type="component" value="Unassembled WGS sequence"/>
</dbReference>
<dbReference type="AlphaFoldDB" id="A0A9N8RX86"/>
<feature type="compositionally biased region" description="Polar residues" evidence="1">
    <location>
        <begin position="1"/>
        <end position="11"/>
    </location>
</feature>
<reference evidence="2" key="1">
    <citation type="submission" date="2021-04" db="EMBL/GenBank/DDBJ databases">
        <authorList>
            <person name="Vanwijnsberghe S."/>
        </authorList>
    </citation>
    <scope>NUCLEOTIDE SEQUENCE</scope>
    <source>
        <strain evidence="2">LMG 31841</strain>
    </source>
</reference>
<evidence type="ECO:0000313" key="3">
    <source>
        <dbReference type="Proteomes" id="UP000789704"/>
    </source>
</evidence>
<evidence type="ECO:0000313" key="2">
    <source>
        <dbReference type="EMBL" id="CAG4900985.1"/>
    </source>
</evidence>
<keyword evidence="3" id="KW-1185">Reference proteome</keyword>
<gene>
    <name evidence="2" type="ORF">LMG31841_02940</name>
</gene>
<sequence>MSETNSASAPMTTKERDTLREAVRLRARVAKADIDKRAAMLRAETEAQLSARYKADDDRWAKLVDHAARVGREADAELLRICKAEGIPLENRPSFRSGFVDRGDYSLPARRAELRKLAASKIDLAVKDAKLSVERWQAQTQTELLAGLLGTDDAKAFLAALPSPEALLPGMTAKQIDGLLESNSSVLRLVMNDSTGTDDE</sequence>
<dbReference type="RefSeq" id="WP_228877746.1">
    <property type="nucleotide sequence ID" value="NZ_CAJQZC010000005.1"/>
</dbReference>